<proteinExistence type="predicted"/>
<keyword evidence="2" id="KW-1185">Reference proteome</keyword>
<comment type="caution">
    <text evidence="1">The sequence shown here is derived from an EMBL/GenBank/DDBJ whole genome shotgun (WGS) entry which is preliminary data.</text>
</comment>
<dbReference type="RefSeq" id="WP_176062488.1">
    <property type="nucleotide sequence ID" value="NZ_BJTG01000001.1"/>
</dbReference>
<dbReference type="AlphaFoldDB" id="A0A7I9VHV4"/>
<dbReference type="EMBL" id="BJTG01000001">
    <property type="protein sequence ID" value="GEJ55708.1"/>
    <property type="molecule type" value="Genomic_DNA"/>
</dbReference>
<evidence type="ECO:0000313" key="1">
    <source>
        <dbReference type="EMBL" id="GEJ55708.1"/>
    </source>
</evidence>
<sequence>MEDFVERVVRRLREEPGFSRNRHFLAFSSPEGQRALRIHRHLRSIERDLARGSSATVERQEARVRLTLRSPRGLRTAWLSEAEFRILCASPLVRAALAA</sequence>
<accession>A0A7I9VHV4</accession>
<organism evidence="1 2">
    <name type="scientific">Anaeromyxobacter diazotrophicus</name>
    <dbReference type="NCBI Taxonomy" id="2590199"/>
    <lineage>
        <taxon>Bacteria</taxon>
        <taxon>Pseudomonadati</taxon>
        <taxon>Myxococcota</taxon>
        <taxon>Myxococcia</taxon>
        <taxon>Myxococcales</taxon>
        <taxon>Cystobacterineae</taxon>
        <taxon>Anaeromyxobacteraceae</taxon>
        <taxon>Anaeromyxobacter</taxon>
    </lineage>
</organism>
<evidence type="ECO:0000313" key="2">
    <source>
        <dbReference type="Proteomes" id="UP000503640"/>
    </source>
</evidence>
<protein>
    <submittedName>
        <fullName evidence="1">Uncharacterized protein</fullName>
    </submittedName>
</protein>
<reference evidence="2" key="1">
    <citation type="journal article" date="2020" name="Appl. Environ. Microbiol.">
        <title>Diazotrophic Anaeromyxobacter Isolates from Soils.</title>
        <authorList>
            <person name="Masuda Y."/>
            <person name="Yamanaka H."/>
            <person name="Xu Z.X."/>
            <person name="Shiratori Y."/>
            <person name="Aono T."/>
            <person name="Amachi S."/>
            <person name="Senoo K."/>
            <person name="Itoh H."/>
        </authorList>
    </citation>
    <scope>NUCLEOTIDE SEQUENCE [LARGE SCALE GENOMIC DNA]</scope>
    <source>
        <strain evidence="2">R267</strain>
    </source>
</reference>
<name>A0A7I9VHV4_9BACT</name>
<dbReference type="Proteomes" id="UP000503640">
    <property type="component" value="Unassembled WGS sequence"/>
</dbReference>
<gene>
    <name evidence="1" type="ORF">AMYX_04490</name>
</gene>